<evidence type="ECO:0000313" key="2">
    <source>
        <dbReference type="Proteomes" id="UP000683360"/>
    </source>
</evidence>
<dbReference type="InterPro" id="IPR029063">
    <property type="entry name" value="SAM-dependent_MTases_sf"/>
</dbReference>
<dbReference type="AlphaFoldDB" id="A0A8S3SDK9"/>
<proteinExistence type="predicted"/>
<reference evidence="1" key="1">
    <citation type="submission" date="2021-03" db="EMBL/GenBank/DDBJ databases">
        <authorList>
            <person name="Bekaert M."/>
        </authorList>
    </citation>
    <scope>NUCLEOTIDE SEQUENCE</scope>
</reference>
<evidence type="ECO:0000313" key="1">
    <source>
        <dbReference type="EMBL" id="CAG2217617.1"/>
    </source>
</evidence>
<dbReference type="Gene3D" id="3.40.50.150">
    <property type="entry name" value="Vaccinia Virus protein VP39"/>
    <property type="match status" value="1"/>
</dbReference>
<accession>A0A8S3SDK9</accession>
<keyword evidence="2" id="KW-1185">Reference proteome</keyword>
<sequence length="160" mass="18702">MSTLTSTDYSNDFDVNWYIDSYYSAVSGCHEEGDFLTFVLMALHDIFKADKWVLLILLRGLELQFLKQPPVTINLSLTNDFRKNQLLQDEVKTFLFRRMYLEEVNPPFIPSFVLGSKKNGKMRLVLDLSVLNQYLLVPHFKRKPTGKSGQQFIREFEQPL</sequence>
<name>A0A8S3SDK9_MYTED</name>
<gene>
    <name evidence="1" type="ORF">MEDL_31291</name>
</gene>
<dbReference type="EMBL" id="CAJPWZ010001552">
    <property type="protein sequence ID" value="CAG2217617.1"/>
    <property type="molecule type" value="Genomic_DNA"/>
</dbReference>
<organism evidence="1 2">
    <name type="scientific">Mytilus edulis</name>
    <name type="common">Blue mussel</name>
    <dbReference type="NCBI Taxonomy" id="6550"/>
    <lineage>
        <taxon>Eukaryota</taxon>
        <taxon>Metazoa</taxon>
        <taxon>Spiralia</taxon>
        <taxon>Lophotrochozoa</taxon>
        <taxon>Mollusca</taxon>
        <taxon>Bivalvia</taxon>
        <taxon>Autobranchia</taxon>
        <taxon>Pteriomorphia</taxon>
        <taxon>Mytilida</taxon>
        <taxon>Mytiloidea</taxon>
        <taxon>Mytilidae</taxon>
        <taxon>Mytilinae</taxon>
        <taxon>Mytilus</taxon>
    </lineage>
</organism>
<dbReference type="Proteomes" id="UP000683360">
    <property type="component" value="Unassembled WGS sequence"/>
</dbReference>
<protein>
    <submittedName>
        <fullName evidence="1">Uncharacterized protein</fullName>
    </submittedName>
</protein>
<comment type="caution">
    <text evidence="1">The sequence shown here is derived from an EMBL/GenBank/DDBJ whole genome shotgun (WGS) entry which is preliminary data.</text>
</comment>